<name>A0A8H4LF52_9HYPO</name>
<protein>
    <recommendedName>
        <fullName evidence="4">Lysine-specific metallo-endopeptidase domain-containing protein</fullName>
    </recommendedName>
</protein>
<dbReference type="AlphaFoldDB" id="A0A8H4LF52"/>
<comment type="caution">
    <text evidence="2">The sequence shown here is derived from an EMBL/GenBank/DDBJ whole genome shotgun (WGS) entry which is preliminary data.</text>
</comment>
<organism evidence="2 3">
    <name type="scientific">Fusarium albosuccineum</name>
    <dbReference type="NCBI Taxonomy" id="1237068"/>
    <lineage>
        <taxon>Eukaryota</taxon>
        <taxon>Fungi</taxon>
        <taxon>Dikarya</taxon>
        <taxon>Ascomycota</taxon>
        <taxon>Pezizomycotina</taxon>
        <taxon>Sordariomycetes</taxon>
        <taxon>Hypocreomycetidae</taxon>
        <taxon>Hypocreales</taxon>
        <taxon>Nectriaceae</taxon>
        <taxon>Fusarium</taxon>
        <taxon>Fusarium decemcellulare species complex</taxon>
    </lineage>
</organism>
<dbReference type="Gene3D" id="3.40.390.10">
    <property type="entry name" value="Collagenase (Catalytic Domain)"/>
    <property type="match status" value="1"/>
</dbReference>
<sequence>MKTFIKSVLPFLAIGHSLAIAWTRVGCDAPWVVERIEDQEGPMTIDMDAVWANVDALSKGARAAIASLDGFETLPSKARKNVVTSAEYVLPVDVSPHRGVHPDSQENMADIVNVYEEVESALAGALRVHGAQRGYIFCGGDSFTKARIPGIGESLAPATAWFLKRVESSLLPIENDQPVWSAAVIEAGEGGSHGTTDYIILDAFRGSQQGPCMETDGGYVGKTVYGRKAGSGPADNIIAVVLCPNKFKENGLRAFATLDEGYATEKLGYKRPYIANYGSVSGTLLHEMVHVVGHARDPTPPPAGGYHDHASGFREVYKLARGQRTDPNTGRVGPATRDEKVFSPDGYRLFAEMCRSPDTTWGHPDQKK</sequence>
<dbReference type="EMBL" id="JAADYS010000686">
    <property type="protein sequence ID" value="KAF4467861.1"/>
    <property type="molecule type" value="Genomic_DNA"/>
</dbReference>
<reference evidence="2 3" key="1">
    <citation type="submission" date="2020-01" db="EMBL/GenBank/DDBJ databases">
        <title>Identification and distribution of gene clusters putatively required for synthesis of sphingolipid metabolism inhibitors in phylogenetically diverse species of the filamentous fungus Fusarium.</title>
        <authorList>
            <person name="Kim H.-S."/>
            <person name="Busman M."/>
            <person name="Brown D.W."/>
            <person name="Divon H."/>
            <person name="Uhlig S."/>
            <person name="Proctor R.H."/>
        </authorList>
    </citation>
    <scope>NUCLEOTIDE SEQUENCE [LARGE SCALE GENOMIC DNA]</scope>
    <source>
        <strain evidence="2 3">NRRL 20459</strain>
    </source>
</reference>
<keyword evidence="1" id="KW-0732">Signal</keyword>
<feature type="chain" id="PRO_5034485431" description="Lysine-specific metallo-endopeptidase domain-containing protein" evidence="1">
    <location>
        <begin position="20"/>
        <end position="368"/>
    </location>
</feature>
<accession>A0A8H4LF52</accession>
<dbReference type="GO" id="GO:0008237">
    <property type="term" value="F:metallopeptidase activity"/>
    <property type="evidence" value="ECO:0007669"/>
    <property type="project" value="InterPro"/>
</dbReference>
<dbReference type="Proteomes" id="UP000554235">
    <property type="component" value="Unassembled WGS sequence"/>
</dbReference>
<evidence type="ECO:0000256" key="1">
    <source>
        <dbReference type="SAM" id="SignalP"/>
    </source>
</evidence>
<evidence type="ECO:0000313" key="2">
    <source>
        <dbReference type="EMBL" id="KAF4467861.1"/>
    </source>
</evidence>
<evidence type="ECO:0000313" key="3">
    <source>
        <dbReference type="Proteomes" id="UP000554235"/>
    </source>
</evidence>
<evidence type="ECO:0008006" key="4">
    <source>
        <dbReference type="Google" id="ProtNLM"/>
    </source>
</evidence>
<proteinExistence type="predicted"/>
<dbReference type="InterPro" id="IPR024079">
    <property type="entry name" value="MetalloPept_cat_dom_sf"/>
</dbReference>
<gene>
    <name evidence="2" type="ORF">FALBO_5261</name>
</gene>
<dbReference type="OrthoDB" id="3510493at2759"/>
<feature type="signal peptide" evidence="1">
    <location>
        <begin position="1"/>
        <end position="19"/>
    </location>
</feature>
<keyword evidence="3" id="KW-1185">Reference proteome</keyword>